<dbReference type="Gene3D" id="3.40.50.1820">
    <property type="entry name" value="alpha/beta hydrolase"/>
    <property type="match status" value="2"/>
</dbReference>
<dbReference type="Proteomes" id="UP000809349">
    <property type="component" value="Unassembled WGS sequence"/>
</dbReference>
<dbReference type="PANTHER" id="PTHR42972">
    <property type="entry name" value="TOL-PAL SYSTEM PROTEIN TOLB"/>
    <property type="match status" value="1"/>
</dbReference>
<reference evidence="2 3" key="1">
    <citation type="submission" date="2021-08" db="EMBL/GenBank/DDBJ databases">
        <title>Massilia sp. R798.</title>
        <authorList>
            <person name="Baek J.H."/>
            <person name="Jung H.S."/>
            <person name="Kim K.R."/>
            <person name="Jeon C.O."/>
        </authorList>
    </citation>
    <scope>NUCLEOTIDE SEQUENCE [LARGE SCALE GENOMIC DNA]</scope>
    <source>
        <strain evidence="2 3">R798</strain>
    </source>
</reference>
<comment type="caution">
    <text evidence="2">The sequence shown here is derived from an EMBL/GenBank/DDBJ whole genome shotgun (WGS) entry which is preliminary data.</text>
</comment>
<sequence>MPGQLMRVARSLSMLAAWLLVALAVRTEATSAPRLPALQADLAQTTVSGLSSGAYMAGQFAVIHSSLVTGAGLIAGGPYYCAGHPGRPPFIPYLANALSVCMNPQEAGTDPPDAVLLWQQAQAFARAGLIDHVGHLRRQSVYLFSGGADRTVTTVVVDQARNFHALAGASRIRYRDNLDAGHGMVTADARDHPCPLTAAPYFNNCGLPLARELLAHLYPGLGPPSARLSATVLRFDQRPYAGFSAGLADTGYVYVPAICRTQPCHVHVAFHGCRQGAELVGNHFYGRAGYNEVADANRLIVLYPQVRTSRFYPYNPRGCWDYWGYSSANPFLPDFHTRDGAQAKAVLAMVQRLGQLRSMDNGG</sequence>
<dbReference type="SUPFAM" id="SSF53474">
    <property type="entry name" value="alpha/beta-Hydrolases"/>
    <property type="match status" value="1"/>
</dbReference>
<feature type="chain" id="PRO_5047449075" evidence="1">
    <location>
        <begin position="25"/>
        <end position="363"/>
    </location>
</feature>
<name>A0ABS7SJ12_9BURK</name>
<evidence type="ECO:0000313" key="2">
    <source>
        <dbReference type="EMBL" id="MBZ2206201.1"/>
    </source>
</evidence>
<dbReference type="InterPro" id="IPR029058">
    <property type="entry name" value="AB_hydrolase_fold"/>
</dbReference>
<keyword evidence="1" id="KW-0732">Signal</keyword>
<organism evidence="2 3">
    <name type="scientific">Massilia soli</name>
    <dbReference type="NCBI Taxonomy" id="2792854"/>
    <lineage>
        <taxon>Bacteria</taxon>
        <taxon>Pseudomonadati</taxon>
        <taxon>Pseudomonadota</taxon>
        <taxon>Betaproteobacteria</taxon>
        <taxon>Burkholderiales</taxon>
        <taxon>Oxalobacteraceae</taxon>
        <taxon>Telluria group</taxon>
        <taxon>Massilia</taxon>
    </lineage>
</organism>
<feature type="signal peptide" evidence="1">
    <location>
        <begin position="1"/>
        <end position="24"/>
    </location>
</feature>
<dbReference type="PANTHER" id="PTHR42972:SF8">
    <property type="entry name" value="POLYHYDROXYBUTYRATE DEPOLYMERASE"/>
    <property type="match status" value="1"/>
</dbReference>
<protein>
    <submittedName>
        <fullName evidence="2">Poly(3-hydroxybutyrate) depolymerase</fullName>
    </submittedName>
</protein>
<keyword evidence="3" id="KW-1185">Reference proteome</keyword>
<proteinExistence type="predicted"/>
<dbReference type="RefSeq" id="WP_223465328.1">
    <property type="nucleotide sequence ID" value="NZ_JAFBIL020000001.1"/>
</dbReference>
<dbReference type="EMBL" id="JAFBIL020000001">
    <property type="protein sequence ID" value="MBZ2206201.1"/>
    <property type="molecule type" value="Genomic_DNA"/>
</dbReference>
<accession>A0ABS7SJ12</accession>
<evidence type="ECO:0000313" key="3">
    <source>
        <dbReference type="Proteomes" id="UP000809349"/>
    </source>
</evidence>
<gene>
    <name evidence="2" type="ORF">I4X03_002890</name>
</gene>
<evidence type="ECO:0000256" key="1">
    <source>
        <dbReference type="SAM" id="SignalP"/>
    </source>
</evidence>